<protein>
    <recommendedName>
        <fullName evidence="4 5">Translation initiation factor IF-3</fullName>
    </recommendedName>
</protein>
<feature type="domain" description="Translation initiation factor 3 N-terminal" evidence="8">
    <location>
        <begin position="38"/>
        <end position="107"/>
    </location>
</feature>
<dbReference type="Proteomes" id="UP000180254">
    <property type="component" value="Unassembled WGS sequence"/>
</dbReference>
<evidence type="ECO:0000256" key="2">
    <source>
        <dbReference type="ARBA" id="ARBA00022540"/>
    </source>
</evidence>
<feature type="domain" description="Translation initiation factor 3 C-terminal" evidence="7">
    <location>
        <begin position="114"/>
        <end position="199"/>
    </location>
</feature>
<comment type="subunit">
    <text evidence="4 6">Monomer.</text>
</comment>
<dbReference type="Gene3D" id="3.10.20.80">
    <property type="entry name" value="Translation initiation factor 3 (IF-3), N-terminal domain"/>
    <property type="match status" value="1"/>
</dbReference>
<evidence type="ECO:0000256" key="6">
    <source>
        <dbReference type="RuleBase" id="RU000646"/>
    </source>
</evidence>
<dbReference type="OrthoDB" id="9806014at2"/>
<accession>A0A1S1V976</accession>
<comment type="subcellular location">
    <subcellularLocation>
        <location evidence="4 6">Cytoplasm</location>
    </subcellularLocation>
</comment>
<evidence type="ECO:0000256" key="5">
    <source>
        <dbReference type="NCBIfam" id="TIGR00168"/>
    </source>
</evidence>
<dbReference type="GO" id="GO:0003743">
    <property type="term" value="F:translation initiation factor activity"/>
    <property type="evidence" value="ECO:0007669"/>
    <property type="project" value="UniProtKB-UniRule"/>
</dbReference>
<dbReference type="InterPro" id="IPR036787">
    <property type="entry name" value="T_IF-3_N_sf"/>
</dbReference>
<evidence type="ECO:0000256" key="3">
    <source>
        <dbReference type="ARBA" id="ARBA00022917"/>
    </source>
</evidence>
<evidence type="ECO:0000256" key="4">
    <source>
        <dbReference type="HAMAP-Rule" id="MF_00080"/>
    </source>
</evidence>
<dbReference type="SUPFAM" id="SSF54364">
    <property type="entry name" value="Translation initiation factor IF3, N-terminal domain"/>
    <property type="match status" value="1"/>
</dbReference>
<dbReference type="Gene3D" id="3.30.110.10">
    <property type="entry name" value="Translation initiation factor 3 (IF-3), C-terminal domain"/>
    <property type="match status" value="1"/>
</dbReference>
<dbReference type="InterPro" id="IPR019814">
    <property type="entry name" value="Translation_initiation_fac_3_N"/>
</dbReference>
<reference evidence="9 10" key="1">
    <citation type="submission" date="2016-09" db="EMBL/GenBank/DDBJ databases">
        <title>Genome sequence of Eubacterium angustum.</title>
        <authorList>
            <person name="Poehlein A."/>
            <person name="Daniel R."/>
        </authorList>
    </citation>
    <scope>NUCLEOTIDE SEQUENCE [LARGE SCALE GENOMIC DNA]</scope>
    <source>
        <strain evidence="9 10">DSM 1989</strain>
    </source>
</reference>
<comment type="caution">
    <text evidence="9">The sequence shown here is derived from an EMBL/GenBank/DDBJ whole genome shotgun (WGS) entry which is preliminary data.</text>
</comment>
<evidence type="ECO:0000259" key="7">
    <source>
        <dbReference type="Pfam" id="PF00707"/>
    </source>
</evidence>
<dbReference type="PANTHER" id="PTHR10938">
    <property type="entry name" value="TRANSLATION INITIATION FACTOR IF-3"/>
    <property type="match status" value="1"/>
</dbReference>
<dbReference type="InterPro" id="IPR019813">
    <property type="entry name" value="Translation_initiation_fac3_CS"/>
</dbReference>
<name>A0A1S1V976_9FIRM</name>
<dbReference type="GO" id="GO:0043022">
    <property type="term" value="F:ribosome binding"/>
    <property type="evidence" value="ECO:0007669"/>
    <property type="project" value="UniProtKB-ARBA"/>
</dbReference>
<dbReference type="GO" id="GO:0032790">
    <property type="term" value="P:ribosome disassembly"/>
    <property type="evidence" value="ECO:0007669"/>
    <property type="project" value="TreeGrafter"/>
</dbReference>
<evidence type="ECO:0000259" key="8">
    <source>
        <dbReference type="Pfam" id="PF05198"/>
    </source>
</evidence>
<dbReference type="GO" id="GO:0016020">
    <property type="term" value="C:membrane"/>
    <property type="evidence" value="ECO:0007669"/>
    <property type="project" value="TreeGrafter"/>
</dbReference>
<proteinExistence type="inferred from homology"/>
<dbReference type="Pfam" id="PF05198">
    <property type="entry name" value="IF3_N"/>
    <property type="match status" value="1"/>
</dbReference>
<keyword evidence="2 4" id="KW-0396">Initiation factor</keyword>
<evidence type="ECO:0000256" key="1">
    <source>
        <dbReference type="ARBA" id="ARBA00005439"/>
    </source>
</evidence>
<dbReference type="STRING" id="39480.EUAN_00180"/>
<dbReference type="GO" id="GO:0005829">
    <property type="term" value="C:cytosol"/>
    <property type="evidence" value="ECO:0007669"/>
    <property type="project" value="TreeGrafter"/>
</dbReference>
<sequence>MLEILSVAFIIRRRIVFCYPLFGVKKYRRCSAIKELQINEEIRDREIRLISEAGEQLGVVPCKEAQKMAEEKELDLVKISPNAKPPVCKIMDYGKYKYELAKKEKEAKKKQKIISIKEIRLTPNIEENDLQTKAKKANGFLKDEDKVKVSVRFRGRELGNTAAGREVLERFAELTSENGVIDKKPKLEGRNMVMFLSPKSS</sequence>
<dbReference type="EMBL" id="MKIE01000001">
    <property type="protein sequence ID" value="OHW63156.1"/>
    <property type="molecule type" value="Genomic_DNA"/>
</dbReference>
<dbReference type="SUPFAM" id="SSF55200">
    <property type="entry name" value="Translation initiation factor IF3, C-terminal domain"/>
    <property type="match status" value="1"/>
</dbReference>
<dbReference type="FunFam" id="3.30.110.10:FF:000001">
    <property type="entry name" value="Translation initiation factor IF-3"/>
    <property type="match status" value="1"/>
</dbReference>
<dbReference type="InterPro" id="IPR036788">
    <property type="entry name" value="T_IF-3_C_sf"/>
</dbReference>
<keyword evidence="3 4" id="KW-0648">Protein biosynthesis</keyword>
<comment type="function">
    <text evidence="4 6">IF-3 binds to the 30S ribosomal subunit and shifts the equilibrium between 70S ribosomes and their 50S and 30S subunits in favor of the free subunits, thus enhancing the availability of 30S subunits on which protein synthesis initiation begins.</text>
</comment>
<dbReference type="HAMAP" id="MF_00080">
    <property type="entry name" value="IF_3"/>
    <property type="match status" value="1"/>
</dbReference>
<comment type="similarity">
    <text evidence="1 4 6">Belongs to the IF-3 family.</text>
</comment>
<keyword evidence="4" id="KW-0963">Cytoplasm</keyword>
<gene>
    <name evidence="4 9" type="primary">infC</name>
    <name evidence="9" type="ORF">EUAN_00180</name>
</gene>
<dbReference type="PROSITE" id="PS00938">
    <property type="entry name" value="IF3"/>
    <property type="match status" value="1"/>
</dbReference>
<dbReference type="AlphaFoldDB" id="A0A1S1V976"/>
<dbReference type="NCBIfam" id="TIGR00168">
    <property type="entry name" value="infC"/>
    <property type="match status" value="1"/>
</dbReference>
<dbReference type="FunFam" id="3.10.20.80:FF:000001">
    <property type="entry name" value="Translation initiation factor IF-3"/>
    <property type="match status" value="1"/>
</dbReference>
<dbReference type="Pfam" id="PF00707">
    <property type="entry name" value="IF3_C"/>
    <property type="match status" value="1"/>
</dbReference>
<dbReference type="PANTHER" id="PTHR10938:SF0">
    <property type="entry name" value="TRANSLATION INITIATION FACTOR IF-3, MITOCHONDRIAL"/>
    <property type="match status" value="1"/>
</dbReference>
<dbReference type="InterPro" id="IPR001288">
    <property type="entry name" value="Translation_initiation_fac_3"/>
</dbReference>
<evidence type="ECO:0000313" key="9">
    <source>
        <dbReference type="EMBL" id="OHW63156.1"/>
    </source>
</evidence>
<keyword evidence="10" id="KW-1185">Reference proteome</keyword>
<organism evidence="9 10">
    <name type="scientific">Andreesenia angusta</name>
    <dbReference type="NCBI Taxonomy" id="39480"/>
    <lineage>
        <taxon>Bacteria</taxon>
        <taxon>Bacillati</taxon>
        <taxon>Bacillota</taxon>
        <taxon>Tissierellia</taxon>
        <taxon>Tissierellales</taxon>
        <taxon>Gottschalkiaceae</taxon>
        <taxon>Andreesenia</taxon>
    </lineage>
</organism>
<evidence type="ECO:0000313" key="10">
    <source>
        <dbReference type="Proteomes" id="UP000180254"/>
    </source>
</evidence>
<dbReference type="InterPro" id="IPR019815">
    <property type="entry name" value="Translation_initiation_fac_3_C"/>
</dbReference>